<dbReference type="Pfam" id="PF07568">
    <property type="entry name" value="HisKA_2"/>
    <property type="match status" value="1"/>
</dbReference>
<dbReference type="AlphaFoldDB" id="A0A4P7PT47"/>
<dbReference type="SMART" id="SM00387">
    <property type="entry name" value="HATPase_c"/>
    <property type="match status" value="1"/>
</dbReference>
<dbReference type="InterPro" id="IPR036890">
    <property type="entry name" value="HATPase_C_sf"/>
</dbReference>
<keyword evidence="12" id="KW-1185">Reference proteome</keyword>
<reference evidence="11 12" key="1">
    <citation type="submission" date="2019-04" db="EMBL/GenBank/DDBJ databases">
        <title>Flavobacterium sp. GS03.</title>
        <authorList>
            <person name="Kim H."/>
        </authorList>
    </citation>
    <scope>NUCLEOTIDE SEQUENCE [LARGE SCALE GENOMIC DNA]</scope>
    <source>
        <strain evidence="11 12">GS03</strain>
    </source>
</reference>
<feature type="domain" description="Histidine kinase/HSP90-like ATPase" evidence="10">
    <location>
        <begin position="556"/>
        <end position="651"/>
    </location>
</feature>
<dbReference type="Gene3D" id="3.30.450.20">
    <property type="entry name" value="PAS domain"/>
    <property type="match status" value="1"/>
</dbReference>
<dbReference type="GO" id="GO:0004673">
    <property type="term" value="F:protein histidine kinase activity"/>
    <property type="evidence" value="ECO:0007669"/>
    <property type="project" value="UniProtKB-EC"/>
</dbReference>
<evidence type="ECO:0000256" key="6">
    <source>
        <dbReference type="ARBA" id="ARBA00022777"/>
    </source>
</evidence>
<feature type="chain" id="PRO_5020380361" description="histidine kinase" evidence="9">
    <location>
        <begin position="19"/>
        <end position="652"/>
    </location>
</feature>
<dbReference type="GO" id="GO:0005524">
    <property type="term" value="F:ATP binding"/>
    <property type="evidence" value="ECO:0007669"/>
    <property type="project" value="UniProtKB-KW"/>
</dbReference>
<keyword evidence="4" id="KW-0808">Transferase</keyword>
<dbReference type="SUPFAM" id="SSF55874">
    <property type="entry name" value="ATPase domain of HSP90 chaperone/DNA topoisomerase II/histidine kinase"/>
    <property type="match status" value="1"/>
</dbReference>
<sequence>MKVKLLYILLVMYNVALCQNNSTISNSNLLKISNDFINKAMWYQDMPQYNYEKSVYYYEKAINTLKQNESLFYEEIAAIYLKRIDYLQINETYNTLDSIGSIGWKYVELAKKNKPNIQLEFDYLYAWAGIKLENGESKKALNLVSKAIALSSEFKSEDDIAKAKAAKGYFYLRYRTYDGKDLALANLRESCKSYENKGIKNNALMLYKIYRGLVLYYSYVNSDSIDVYNNKIKFVLQYIKQPQSHAWYYSAVGRDLNTYPPKNQSKISTLQYRQAKENILKALEIYARYGITKNANIPYAYGILGDISSNQEKYDDAIHFYKKCYQNYKMLQSRKRALDILGFIAGTYELKGDYKNALFYFKQYEAESLNYETEINDRSLKENELQINLLAQDKKLSQKQQQQTIFTIILIITILLLIALYRIYYIKQSNNKKLAHLNDDLETKNHLLDVKNAENELLLREIHHRVKNNLEVVSSLLALQSSQIDDPNTKDAMSESQNRVNSIGIVHQKLYQGTNLGAVEMKDYFLNLSESILDSFGVEQRIDLQLAMENLDLDIDTAVPLGLIVNELLTNCIKYAFPNSEKGTITIKLHKQDNDILRLEIADNGVGKSGVTHGTGFGGQLVSLLTQQLNGTMTEENQNGTKLIFDFKMKAA</sequence>
<evidence type="ECO:0000256" key="2">
    <source>
        <dbReference type="ARBA" id="ARBA00012438"/>
    </source>
</evidence>
<feature type="transmembrane region" description="Helical" evidence="8">
    <location>
        <begin position="405"/>
        <end position="424"/>
    </location>
</feature>
<keyword evidence="5" id="KW-0547">Nucleotide-binding</keyword>
<keyword evidence="9" id="KW-0732">Signal</keyword>
<dbReference type="PANTHER" id="PTHR41523">
    <property type="entry name" value="TWO-COMPONENT SYSTEM SENSOR PROTEIN"/>
    <property type="match status" value="1"/>
</dbReference>
<protein>
    <recommendedName>
        <fullName evidence="2">histidine kinase</fullName>
        <ecNumber evidence="2">2.7.13.3</ecNumber>
    </recommendedName>
</protein>
<keyword evidence="8" id="KW-0472">Membrane</keyword>
<evidence type="ECO:0000313" key="12">
    <source>
        <dbReference type="Proteomes" id="UP000296862"/>
    </source>
</evidence>
<evidence type="ECO:0000256" key="4">
    <source>
        <dbReference type="ARBA" id="ARBA00022679"/>
    </source>
</evidence>
<dbReference type="SUPFAM" id="SSF48452">
    <property type="entry name" value="TPR-like"/>
    <property type="match status" value="1"/>
</dbReference>
<dbReference type="Pfam" id="PF02518">
    <property type="entry name" value="HATPase_c"/>
    <property type="match status" value="1"/>
</dbReference>
<evidence type="ECO:0000313" key="11">
    <source>
        <dbReference type="EMBL" id="QBZ98049.1"/>
    </source>
</evidence>
<evidence type="ECO:0000256" key="5">
    <source>
        <dbReference type="ARBA" id="ARBA00022741"/>
    </source>
</evidence>
<dbReference type="InterPro" id="IPR003594">
    <property type="entry name" value="HATPase_dom"/>
</dbReference>
<keyword evidence="7" id="KW-0067">ATP-binding</keyword>
<dbReference type="InterPro" id="IPR011990">
    <property type="entry name" value="TPR-like_helical_dom_sf"/>
</dbReference>
<dbReference type="EMBL" id="CP038810">
    <property type="protein sequence ID" value="QBZ98049.1"/>
    <property type="molecule type" value="Genomic_DNA"/>
</dbReference>
<evidence type="ECO:0000259" key="10">
    <source>
        <dbReference type="SMART" id="SM00387"/>
    </source>
</evidence>
<feature type="signal peptide" evidence="9">
    <location>
        <begin position="1"/>
        <end position="18"/>
    </location>
</feature>
<evidence type="ECO:0000256" key="9">
    <source>
        <dbReference type="SAM" id="SignalP"/>
    </source>
</evidence>
<evidence type="ECO:0000256" key="1">
    <source>
        <dbReference type="ARBA" id="ARBA00000085"/>
    </source>
</evidence>
<proteinExistence type="predicted"/>
<keyword evidence="8" id="KW-0812">Transmembrane</keyword>
<organism evidence="11 12">
    <name type="scientific">Flavobacterium sangjuense</name>
    <dbReference type="NCBI Taxonomy" id="2518177"/>
    <lineage>
        <taxon>Bacteria</taxon>
        <taxon>Pseudomonadati</taxon>
        <taxon>Bacteroidota</taxon>
        <taxon>Flavobacteriia</taxon>
        <taxon>Flavobacteriales</taxon>
        <taxon>Flavobacteriaceae</taxon>
        <taxon>Flavobacterium</taxon>
    </lineage>
</organism>
<dbReference type="EC" id="2.7.13.3" evidence="2"/>
<evidence type="ECO:0000256" key="7">
    <source>
        <dbReference type="ARBA" id="ARBA00022840"/>
    </source>
</evidence>
<accession>A0A4P7PT47</accession>
<evidence type="ECO:0000256" key="8">
    <source>
        <dbReference type="SAM" id="Phobius"/>
    </source>
</evidence>
<dbReference type="PANTHER" id="PTHR41523:SF8">
    <property type="entry name" value="ETHYLENE RESPONSE SENSOR PROTEIN"/>
    <property type="match status" value="1"/>
</dbReference>
<dbReference type="InterPro" id="IPR011495">
    <property type="entry name" value="Sig_transdc_His_kin_sub2_dim/P"/>
</dbReference>
<dbReference type="OrthoDB" id="9767435at2"/>
<gene>
    <name evidence="11" type="ORF">GS03_01549</name>
</gene>
<evidence type="ECO:0000256" key="3">
    <source>
        <dbReference type="ARBA" id="ARBA00022553"/>
    </source>
</evidence>
<dbReference type="Gene3D" id="3.30.565.10">
    <property type="entry name" value="Histidine kinase-like ATPase, C-terminal domain"/>
    <property type="match status" value="1"/>
</dbReference>
<dbReference type="KEGG" id="fsn:GS03_01549"/>
<keyword evidence="3" id="KW-0597">Phosphoprotein</keyword>
<name>A0A4P7PT47_9FLAO</name>
<comment type="catalytic activity">
    <reaction evidence="1">
        <text>ATP + protein L-histidine = ADP + protein N-phospho-L-histidine.</text>
        <dbReference type="EC" id="2.7.13.3"/>
    </reaction>
</comment>
<dbReference type="Proteomes" id="UP000296862">
    <property type="component" value="Chromosome"/>
</dbReference>
<keyword evidence="6" id="KW-0418">Kinase</keyword>
<keyword evidence="8" id="KW-1133">Transmembrane helix</keyword>
<dbReference type="Gene3D" id="1.25.40.10">
    <property type="entry name" value="Tetratricopeptide repeat domain"/>
    <property type="match status" value="1"/>
</dbReference>